<gene>
    <name evidence="1" type="ordered locus">Hoch_4781</name>
</gene>
<accession>D0LSP9</accession>
<dbReference type="PIRSF" id="PIRSF007028">
    <property type="entry name" value="UCP007028"/>
    <property type="match status" value="1"/>
</dbReference>
<evidence type="ECO:0000313" key="2">
    <source>
        <dbReference type="Proteomes" id="UP000001880"/>
    </source>
</evidence>
<organism evidence="1 2">
    <name type="scientific">Haliangium ochraceum (strain DSM 14365 / JCM 11303 / SMP-2)</name>
    <dbReference type="NCBI Taxonomy" id="502025"/>
    <lineage>
        <taxon>Bacteria</taxon>
        <taxon>Pseudomonadati</taxon>
        <taxon>Myxococcota</taxon>
        <taxon>Polyangia</taxon>
        <taxon>Haliangiales</taxon>
        <taxon>Kofleriaceae</taxon>
        <taxon>Haliangium</taxon>
    </lineage>
</organism>
<name>D0LSP9_HALO1</name>
<dbReference type="Pfam" id="PF07237">
    <property type="entry name" value="DUF1428"/>
    <property type="match status" value="1"/>
</dbReference>
<evidence type="ECO:0000313" key="1">
    <source>
        <dbReference type="EMBL" id="ACY17271.1"/>
    </source>
</evidence>
<dbReference type="InterPro" id="IPR009874">
    <property type="entry name" value="DUF1428"/>
</dbReference>
<dbReference type="EMBL" id="CP001804">
    <property type="protein sequence ID" value="ACY17271.1"/>
    <property type="molecule type" value="Genomic_DNA"/>
</dbReference>
<proteinExistence type="predicted"/>
<dbReference type="RefSeq" id="WP_012829869.1">
    <property type="nucleotide sequence ID" value="NC_013440.1"/>
</dbReference>
<sequence>MSYVDGFIIPVPRENKEAYRKLAAEMLPMFRELGALQVIECWGDDLPAGEHTDFRRSVKAEEGENVVFSWIVWPSKEVRDVAQQKMMDDPRMDMGDDMPMDTKRMIFGGFTVLVDSDNE</sequence>
<evidence type="ECO:0008006" key="3">
    <source>
        <dbReference type="Google" id="ProtNLM"/>
    </source>
</evidence>
<dbReference type="OrthoDB" id="9792392at2"/>
<dbReference type="KEGG" id="hoh:Hoch_4781"/>
<protein>
    <recommendedName>
        <fullName evidence="3">RNA signal recognition particle 4.5S RNA</fullName>
    </recommendedName>
</protein>
<reference evidence="1 2" key="1">
    <citation type="journal article" date="2010" name="Stand. Genomic Sci.">
        <title>Complete genome sequence of Haliangium ochraceum type strain (SMP-2).</title>
        <authorList>
            <consortium name="US DOE Joint Genome Institute (JGI-PGF)"/>
            <person name="Ivanova N."/>
            <person name="Daum C."/>
            <person name="Lang E."/>
            <person name="Abt B."/>
            <person name="Kopitz M."/>
            <person name="Saunders E."/>
            <person name="Lapidus A."/>
            <person name="Lucas S."/>
            <person name="Glavina Del Rio T."/>
            <person name="Nolan M."/>
            <person name="Tice H."/>
            <person name="Copeland A."/>
            <person name="Cheng J.F."/>
            <person name="Chen F."/>
            <person name="Bruce D."/>
            <person name="Goodwin L."/>
            <person name="Pitluck S."/>
            <person name="Mavromatis K."/>
            <person name="Pati A."/>
            <person name="Mikhailova N."/>
            <person name="Chen A."/>
            <person name="Palaniappan K."/>
            <person name="Land M."/>
            <person name="Hauser L."/>
            <person name="Chang Y.J."/>
            <person name="Jeffries C.D."/>
            <person name="Detter J.C."/>
            <person name="Brettin T."/>
            <person name="Rohde M."/>
            <person name="Goker M."/>
            <person name="Bristow J."/>
            <person name="Markowitz V."/>
            <person name="Eisen J.A."/>
            <person name="Hugenholtz P."/>
            <person name="Kyrpides N.C."/>
            <person name="Klenk H.P."/>
        </authorList>
    </citation>
    <scope>NUCLEOTIDE SEQUENCE [LARGE SCALE GENOMIC DNA]</scope>
    <source>
        <strain evidence="2">DSM 14365 / CIP 107738 / JCM 11303 / AJ 13395 / SMP-2</strain>
    </source>
</reference>
<dbReference type="AlphaFoldDB" id="D0LSP9"/>
<dbReference type="SUPFAM" id="SSF54909">
    <property type="entry name" value="Dimeric alpha+beta barrel"/>
    <property type="match status" value="1"/>
</dbReference>
<keyword evidence="2" id="KW-1185">Reference proteome</keyword>
<dbReference type="STRING" id="502025.Hoch_4781"/>
<dbReference type="eggNOG" id="COG5507">
    <property type="taxonomic scope" value="Bacteria"/>
</dbReference>
<dbReference type="Proteomes" id="UP000001880">
    <property type="component" value="Chromosome"/>
</dbReference>
<dbReference type="Gene3D" id="3.30.70.100">
    <property type="match status" value="1"/>
</dbReference>
<dbReference type="HOGENOM" id="CLU_136844_0_0_7"/>
<dbReference type="InterPro" id="IPR011008">
    <property type="entry name" value="Dimeric_a/b-barrel"/>
</dbReference>